<gene>
    <name evidence="11" type="ORF">GCM10022287_05850</name>
</gene>
<evidence type="ECO:0000256" key="7">
    <source>
        <dbReference type="ARBA" id="ARBA00023004"/>
    </source>
</evidence>
<dbReference type="InterPro" id="IPR039261">
    <property type="entry name" value="FNR_nucleotide-bd"/>
</dbReference>
<proteinExistence type="predicted"/>
<keyword evidence="9" id="KW-0472">Membrane</keyword>
<dbReference type="PANTHER" id="PTHR47354">
    <property type="entry name" value="NADH OXIDOREDUCTASE HCR"/>
    <property type="match status" value="1"/>
</dbReference>
<dbReference type="EMBL" id="BAABBW010000001">
    <property type="protein sequence ID" value="GAA4169395.1"/>
    <property type="molecule type" value="Genomic_DNA"/>
</dbReference>
<keyword evidence="4" id="KW-0479">Metal-binding</keyword>
<keyword evidence="2" id="KW-0285">Flavoprotein</keyword>
<dbReference type="InterPro" id="IPR050415">
    <property type="entry name" value="MRET"/>
</dbReference>
<evidence type="ECO:0000256" key="2">
    <source>
        <dbReference type="ARBA" id="ARBA00022630"/>
    </source>
</evidence>
<evidence type="ECO:0000259" key="10">
    <source>
        <dbReference type="Pfam" id="PF00175"/>
    </source>
</evidence>
<comment type="cofactor">
    <cofactor evidence="1">
        <name>FAD</name>
        <dbReference type="ChEBI" id="CHEBI:57692"/>
    </cofactor>
</comment>
<feature type="transmembrane region" description="Helical" evidence="9">
    <location>
        <begin position="6"/>
        <end position="26"/>
    </location>
</feature>
<accession>A0ABP7ZT40</accession>
<keyword evidence="9" id="KW-1133">Transmembrane helix</keyword>
<dbReference type="PRINTS" id="PR00410">
    <property type="entry name" value="PHEHYDRXLASE"/>
</dbReference>
<name>A0ABP7ZT40_9MICO</name>
<keyword evidence="6" id="KW-0560">Oxidoreductase</keyword>
<evidence type="ECO:0000256" key="4">
    <source>
        <dbReference type="ARBA" id="ARBA00022723"/>
    </source>
</evidence>
<comment type="caution">
    <text evidence="11">The sequence shown here is derived from an EMBL/GenBank/DDBJ whole genome shotgun (WGS) entry which is preliminary data.</text>
</comment>
<dbReference type="Pfam" id="PF00175">
    <property type="entry name" value="NAD_binding_1"/>
    <property type="match status" value="1"/>
</dbReference>
<evidence type="ECO:0000313" key="11">
    <source>
        <dbReference type="EMBL" id="GAA4169395.1"/>
    </source>
</evidence>
<dbReference type="Gene3D" id="3.40.50.80">
    <property type="entry name" value="Nucleotide-binding domain of ferredoxin-NADP reductase (FNR) module"/>
    <property type="match status" value="1"/>
</dbReference>
<keyword evidence="8" id="KW-0411">Iron-sulfur</keyword>
<evidence type="ECO:0000256" key="9">
    <source>
        <dbReference type="SAM" id="Phobius"/>
    </source>
</evidence>
<reference evidence="12" key="1">
    <citation type="journal article" date="2019" name="Int. J. Syst. Evol. Microbiol.">
        <title>The Global Catalogue of Microorganisms (GCM) 10K type strain sequencing project: providing services to taxonomists for standard genome sequencing and annotation.</title>
        <authorList>
            <consortium name="The Broad Institute Genomics Platform"/>
            <consortium name="The Broad Institute Genome Sequencing Center for Infectious Disease"/>
            <person name="Wu L."/>
            <person name="Ma J."/>
        </authorList>
    </citation>
    <scope>NUCLEOTIDE SEQUENCE [LARGE SCALE GENOMIC DNA]</scope>
    <source>
        <strain evidence="12">JCM 17591</strain>
    </source>
</reference>
<dbReference type="InterPro" id="IPR001433">
    <property type="entry name" value="OxRdtase_FAD/NAD-bd"/>
</dbReference>
<feature type="domain" description="Oxidoreductase FAD/NAD(P)-binding" evidence="10">
    <location>
        <begin position="11"/>
        <end position="116"/>
    </location>
</feature>
<evidence type="ECO:0000256" key="1">
    <source>
        <dbReference type="ARBA" id="ARBA00001974"/>
    </source>
</evidence>
<evidence type="ECO:0000256" key="6">
    <source>
        <dbReference type="ARBA" id="ARBA00023002"/>
    </source>
</evidence>
<dbReference type="Proteomes" id="UP001501079">
    <property type="component" value="Unassembled WGS sequence"/>
</dbReference>
<dbReference type="PANTHER" id="PTHR47354:SF8">
    <property type="entry name" value="1,2-PHENYLACETYL-COA EPOXIDASE, SUBUNIT E"/>
    <property type="match status" value="1"/>
</dbReference>
<sequence length="137" mass="15337">MDRRQAPGYVFIAGGVGVTPFVSMLATMRERGDVRPVTLFYGSPSWDEIVLREQLAELEAALPNLTLVHVLGRPDPSWTGEAGRISAELLRRRLPAQFRRYEYLICGPTQMMDAMEDALVEVGVPPARISSERFDMV</sequence>
<keyword evidence="12" id="KW-1185">Reference proteome</keyword>
<keyword evidence="7" id="KW-0408">Iron</keyword>
<keyword evidence="3" id="KW-0001">2Fe-2S</keyword>
<keyword evidence="9" id="KW-0812">Transmembrane</keyword>
<protein>
    <recommendedName>
        <fullName evidence="10">Oxidoreductase FAD/NAD(P)-binding domain-containing protein</fullName>
    </recommendedName>
</protein>
<keyword evidence="5" id="KW-0274">FAD</keyword>
<evidence type="ECO:0000313" key="12">
    <source>
        <dbReference type="Proteomes" id="UP001501079"/>
    </source>
</evidence>
<evidence type="ECO:0000256" key="5">
    <source>
        <dbReference type="ARBA" id="ARBA00022827"/>
    </source>
</evidence>
<organism evidence="11 12">
    <name type="scientific">Gryllotalpicola koreensis</name>
    <dbReference type="NCBI Taxonomy" id="993086"/>
    <lineage>
        <taxon>Bacteria</taxon>
        <taxon>Bacillati</taxon>
        <taxon>Actinomycetota</taxon>
        <taxon>Actinomycetes</taxon>
        <taxon>Micrococcales</taxon>
        <taxon>Microbacteriaceae</taxon>
        <taxon>Gryllotalpicola</taxon>
    </lineage>
</organism>
<evidence type="ECO:0000256" key="8">
    <source>
        <dbReference type="ARBA" id="ARBA00023014"/>
    </source>
</evidence>
<dbReference type="SUPFAM" id="SSF52343">
    <property type="entry name" value="Ferredoxin reductase-like, C-terminal NADP-linked domain"/>
    <property type="match status" value="1"/>
</dbReference>
<evidence type="ECO:0000256" key="3">
    <source>
        <dbReference type="ARBA" id="ARBA00022714"/>
    </source>
</evidence>